<dbReference type="InterPro" id="IPR014985">
    <property type="entry name" value="WbqC"/>
</dbReference>
<dbReference type="Pfam" id="PF08889">
    <property type="entry name" value="WbqC"/>
    <property type="match status" value="1"/>
</dbReference>
<keyword evidence="2" id="KW-1185">Reference proteome</keyword>
<evidence type="ECO:0000313" key="1">
    <source>
        <dbReference type="EMBL" id="TFF23301.1"/>
    </source>
</evidence>
<evidence type="ECO:0008006" key="3">
    <source>
        <dbReference type="Google" id="ProtNLM"/>
    </source>
</evidence>
<name>A0A4Y8RLG7_9HYPH</name>
<dbReference type="RefSeq" id="WP_134762407.1">
    <property type="nucleotide sequence ID" value="NZ_SOZD01000003.1"/>
</dbReference>
<evidence type="ECO:0000313" key="2">
    <source>
        <dbReference type="Proteomes" id="UP000298179"/>
    </source>
</evidence>
<dbReference type="EMBL" id="SOZD01000003">
    <property type="protein sequence ID" value="TFF23301.1"/>
    <property type="molecule type" value="Genomic_DNA"/>
</dbReference>
<reference evidence="1 2" key="1">
    <citation type="submission" date="2019-03" db="EMBL/GenBank/DDBJ databases">
        <title>Jiella endophytica sp. nov., a novel endophytic bacterium isolated from root of Ficus microcarpa Linn. f.</title>
        <authorList>
            <person name="Tuo L."/>
        </authorList>
    </citation>
    <scope>NUCLEOTIDE SEQUENCE [LARGE SCALE GENOMIC DNA]</scope>
    <source>
        <strain evidence="1 2">CBS5Q-3</strain>
    </source>
</reference>
<comment type="caution">
    <text evidence="1">The sequence shown here is derived from an EMBL/GenBank/DDBJ whole genome shotgun (WGS) entry which is preliminary data.</text>
</comment>
<sequence>MPRRIAIMQPYLFPYLGYFQLARKVDEFWLLDTVPFIEQGWMNRNTLRAGAERGLFTLPVAAAAHDAPISQRRFHPKARAALTKLHRRIEQGYARAPHRNRALGLVASVAAAFEHLDLDFTRLTEFALARSFEILAVGAPIRRISELRLDPALTGQDRIIAACREIGTSEYLNMEGGRQLYDGRSFADAGIRLLFLAPDLLPYDQNGASFLPGLSVLDAIAHADGEELRRLVDAGRMSDAASFG</sequence>
<accession>A0A4Y8RLG7</accession>
<proteinExistence type="predicted"/>
<protein>
    <recommendedName>
        <fullName evidence="3">WbqC family protein</fullName>
    </recommendedName>
</protein>
<dbReference type="AlphaFoldDB" id="A0A4Y8RLG7"/>
<organism evidence="1 2">
    <name type="scientific">Jiella endophytica</name>
    <dbReference type="NCBI Taxonomy" id="2558362"/>
    <lineage>
        <taxon>Bacteria</taxon>
        <taxon>Pseudomonadati</taxon>
        <taxon>Pseudomonadota</taxon>
        <taxon>Alphaproteobacteria</taxon>
        <taxon>Hyphomicrobiales</taxon>
        <taxon>Aurantimonadaceae</taxon>
        <taxon>Jiella</taxon>
    </lineage>
</organism>
<dbReference type="Proteomes" id="UP000298179">
    <property type="component" value="Unassembled WGS sequence"/>
</dbReference>
<gene>
    <name evidence="1" type="ORF">E3C22_12820</name>
</gene>
<dbReference type="OrthoDB" id="3611744at2"/>